<feature type="compositionally biased region" description="Polar residues" evidence="6">
    <location>
        <begin position="239"/>
        <end position="261"/>
    </location>
</feature>
<protein>
    <recommendedName>
        <fullName evidence="9">Mediator complex subunit 23</fullName>
    </recommendedName>
</protein>
<dbReference type="eggNOG" id="KOG1883">
    <property type="taxonomic scope" value="Eukaryota"/>
</dbReference>
<dbReference type="Proteomes" id="UP000026962">
    <property type="component" value="Chromosome 2"/>
</dbReference>
<dbReference type="EnsemblPlants" id="OPUNC02G29110.1">
    <property type="protein sequence ID" value="OPUNC02G29110.1"/>
    <property type="gene ID" value="OPUNC02G29110"/>
</dbReference>
<keyword evidence="5" id="KW-0539">Nucleus</keyword>
<proteinExistence type="inferred from homology"/>
<evidence type="ECO:0008006" key="9">
    <source>
        <dbReference type="Google" id="ProtNLM"/>
    </source>
</evidence>
<reference evidence="7" key="1">
    <citation type="submission" date="2015-04" db="UniProtKB">
        <authorList>
            <consortium name="EnsemblPlants"/>
        </authorList>
    </citation>
    <scope>IDENTIFICATION</scope>
</reference>
<accession>A0A0E0K4W8</accession>
<dbReference type="Gramene" id="OPUNC02G29110.1">
    <property type="protein sequence ID" value="OPUNC02G29110.1"/>
    <property type="gene ID" value="OPUNC02G29110"/>
</dbReference>
<evidence type="ECO:0000256" key="4">
    <source>
        <dbReference type="ARBA" id="ARBA00023163"/>
    </source>
</evidence>
<dbReference type="GO" id="GO:0016592">
    <property type="term" value="C:mediator complex"/>
    <property type="evidence" value="ECO:0007669"/>
    <property type="project" value="TreeGrafter"/>
</dbReference>
<dbReference type="GO" id="GO:0006357">
    <property type="term" value="P:regulation of transcription by RNA polymerase II"/>
    <property type="evidence" value="ECO:0007669"/>
    <property type="project" value="TreeGrafter"/>
</dbReference>
<evidence type="ECO:0000313" key="7">
    <source>
        <dbReference type="EnsemblPlants" id="OPUNC02G29110.1"/>
    </source>
</evidence>
<dbReference type="STRING" id="4537.A0A0E0K4W8"/>
<evidence type="ECO:0000313" key="8">
    <source>
        <dbReference type="Proteomes" id="UP000026962"/>
    </source>
</evidence>
<comment type="similarity">
    <text evidence="2">Belongs to the Mediator complex subunit 23 family.</text>
</comment>
<feature type="region of interest" description="Disordered" evidence="6">
    <location>
        <begin position="24"/>
        <end position="63"/>
    </location>
</feature>
<dbReference type="GO" id="GO:0010628">
    <property type="term" value="P:positive regulation of gene expression"/>
    <property type="evidence" value="ECO:0007669"/>
    <property type="project" value="TreeGrafter"/>
</dbReference>
<sequence>MQLRLHIPPSVDLFPFPQTARAHQVRSTTLLNPRSEQAHRTTPVAGDGSGASAMDGAHGQRQPMSPAISASAVLPQQRQMQLHHHPARSAIADLFTLYLGMNSKQRVEDPTRETSNKLQKRVTAMNRDLPPRDEQFISDFEQLHMQFPDQEQLQAVTESVLISFVLQCSSHAPQSEFLLFATRCLCARGHLRWDSLLPSLLNVVSSMEAPMGQGVSVTTGGPATSSSSAITVPNAPSFHPSNPTSPLSAMNTIGSPTQSGIDQPIGANVSPVKGAEFSSPGQLGLAARGDQSRRGAEISYLHHLSCRIILAGLESDLKPATHAVIFQHMVNWLVNWDQRPHGVDQADVLQLQTLRLERPLHEWMHLCLDVIWILVNEDKCRVPFYELVRSNLQFLENIPDDEALVSIIMEIHRRRDMVCMHMQMLDQHLHCPTFATHRFLSQSYPSIAGESVANLRYSPITYPSVLGEPLHGEDLANSIPKGGLDWERALRCLRHALRTTPSPDWWRRVLLVAPCYRQHPQQSSTPGAVFSPDMIGEAVADRTIELLRLTNSETQCWQDWLLFADIFFFLMKSGCIDFLDFVDKLASRVTNSDQQILRSNHVTWLLAQIIRIEIVMNTLSSDPRKVETTRKIISFHKEDKSLDPNNISPQSILLDFISSSQTLRIWSFNTSIREHLNSDQLQKGKQIDEWWKQMTKASGERMIDFTSLDERAMGMFWVLSFTMAQPACEAVMNWFTSVGVADLIQGPNLQPNERMTMMRETYPLSMSLLSGLSINLCLKLAFQLEETIFLGQNVPSIAMVETYVRLLLITPHSLFRPHFTTLTQRSPSILSKSGVSLLLLEILNYRLLPLYRYHGKSKALMYDVTKIISMIKVKRGEHRLFRLAENLCMNLILSLRDFFLVKKELKGPTEFTETLNRITIISLAITMKTRGIAEVEHIIYLQPLLEQIMATSQHTWSEKTLRYFPPLIRDFLMGRMDKRGQAIQAWQQAETTVINQCNQLLSPSAEPTYVMTYLSHSFPQHRQYLCAGAWMLMNGHLEINSANLDLLSKAITNLAFFIWTHELLPLDILLLALIDRDDDPYALRLVINLLERPELQQRIKAFCTSRSPEHWLKNQPPKRVELQKALGNHLSGKERYPPFFDDIAARLLPVIPLIIYRLIENDATDIADRVLAVYSTFLAFHPLRFTFVRDILAYFYGHLPSKLIVRILNVLGVSTKTPFSESFAQYLASSNSSICPPPEYFANLLLGLVNNVIPPLSCKSKSNPSDASGSTARTTYNKPHTSSAGGISNSDGQRAFYQNQDPGSYTQLVLETAAIEILSLCVPASQIVSSLVQIIAHVQAMLIQSNSGHGMSGGLGQNSGVPTSSGGGVEPVGANRPSTTASGINASNFVSRSGYSSQQLSVLMIQACGLLLAQLPPEFHTLLYAEAARIIKDCWWLADSSRPVKELDSAVGYALLDPTWASQDNTSTAIGNIVALLHSFFSNLPHEWLESTHTVIKHLRPVNSVAMLRIAFRILGPLLPRLAFARPLFMKTLALLFNVLGDVFGKNSQASSPVEASEIADIIDFLHHAVMYEGQGGPVQSTSKPKLEILTLCGKVMEILRPDVQHLLSHLKTDPNSSVYAATHPKLDLLSKAITNLAFFIWTHELLPLDILLLALIDRDDDPYALRLVINLLERPELQQRIKAFCTSRSPEHWLKNQPPKRVELQKALGNHLSGKERYPPFFDDIAARLLPVIPLIIYRLIENDATDIADRVLAVYSTFLAFHPLRFTFVRDILAYFYGHLPSKLIVRILNVLGVSTKTPFSESFAQYLASSNSSICPPPEYFANLLLGLVNNVIPPLSCKSKSNPSDASGSTARTTYNKPHTSSAGGISNSDGQRAFYQNQDPGSYTQLVLETAAIEILSLCVPASQIVSSLVQIIAHVQAMLIQSNSGHGMSGGLGQNSGVPTSSGGGVEPVGANRPSTTASGINASNFVSRSGYSSQQLSVLMIQACGLLLAQLPPEFHTLLYAEAARIIKDCWWLADSSRPVKELDSAVGYALLDPTWASQDNTSTAIGNIVALLHSFFSNLPHEWLESTHTVIKHLRPVNSVAMLRIAFRILGPLLPRLAFARPLFMKTLALLFNVLGDVFGKNSQASSPVEASEIADIIDFLHHAVMYEGQGGPVQSTSKPKLEILTLCGKVMEILRPDVQHLLSHLKTDPNSSVYAATHPKLVQNPP</sequence>
<dbReference type="GO" id="GO:0005667">
    <property type="term" value="C:transcription regulator complex"/>
    <property type="evidence" value="ECO:0007669"/>
    <property type="project" value="TreeGrafter"/>
</dbReference>
<evidence type="ECO:0000256" key="1">
    <source>
        <dbReference type="ARBA" id="ARBA00004123"/>
    </source>
</evidence>
<comment type="subcellular location">
    <subcellularLocation>
        <location evidence="1">Nucleus</location>
    </subcellularLocation>
</comment>
<dbReference type="PANTHER" id="PTHR12691">
    <property type="entry name" value="MEDIATOR OF RNA POLYMERASE II TRANSCRIPTION SUBUNIT 23"/>
    <property type="match status" value="1"/>
</dbReference>
<evidence type="ECO:0000256" key="5">
    <source>
        <dbReference type="ARBA" id="ARBA00023242"/>
    </source>
</evidence>
<feature type="compositionally biased region" description="Low complexity" evidence="6">
    <location>
        <begin position="215"/>
        <end position="229"/>
    </location>
</feature>
<organism evidence="7">
    <name type="scientific">Oryza punctata</name>
    <name type="common">Red rice</name>
    <dbReference type="NCBI Taxonomy" id="4537"/>
    <lineage>
        <taxon>Eukaryota</taxon>
        <taxon>Viridiplantae</taxon>
        <taxon>Streptophyta</taxon>
        <taxon>Embryophyta</taxon>
        <taxon>Tracheophyta</taxon>
        <taxon>Spermatophyta</taxon>
        <taxon>Magnoliopsida</taxon>
        <taxon>Liliopsida</taxon>
        <taxon>Poales</taxon>
        <taxon>Poaceae</taxon>
        <taxon>BOP clade</taxon>
        <taxon>Oryzoideae</taxon>
        <taxon>Oryzeae</taxon>
        <taxon>Oryzinae</taxon>
        <taxon>Oryza</taxon>
    </lineage>
</organism>
<evidence type="ECO:0000256" key="3">
    <source>
        <dbReference type="ARBA" id="ARBA00023015"/>
    </source>
</evidence>
<keyword evidence="4" id="KW-0804">Transcription</keyword>
<dbReference type="OMA" id="QLHTQFN"/>
<dbReference type="PANTHER" id="PTHR12691:SF10">
    <property type="entry name" value="MEDIATOR OF RNA POLYMERASE II TRANSCRIPTION SUBUNIT 23"/>
    <property type="match status" value="1"/>
</dbReference>
<dbReference type="InterPro" id="IPR021629">
    <property type="entry name" value="Mediator_Med23"/>
</dbReference>
<name>A0A0E0K4W8_ORYPU</name>
<keyword evidence="8" id="KW-1185">Reference proteome</keyword>
<evidence type="ECO:0000256" key="2">
    <source>
        <dbReference type="ARBA" id="ARBA00010222"/>
    </source>
</evidence>
<feature type="region of interest" description="Disordered" evidence="6">
    <location>
        <begin position="215"/>
        <end position="266"/>
    </location>
</feature>
<feature type="region of interest" description="Disordered" evidence="6">
    <location>
        <begin position="1260"/>
        <end position="1296"/>
    </location>
</feature>
<dbReference type="HOGENOM" id="CLU_001291_0_0_1"/>
<reference evidence="7" key="2">
    <citation type="submission" date="2018-05" db="EMBL/GenBank/DDBJ databases">
        <title>OpunRS2 (Oryza punctata Reference Sequence Version 2).</title>
        <authorList>
            <person name="Zhang J."/>
            <person name="Kudrna D."/>
            <person name="Lee S."/>
            <person name="Talag J."/>
            <person name="Welchert J."/>
            <person name="Wing R.A."/>
        </authorList>
    </citation>
    <scope>NUCLEOTIDE SEQUENCE [LARGE SCALE GENOMIC DNA]</scope>
</reference>
<keyword evidence="3" id="KW-0805">Transcription regulation</keyword>
<dbReference type="Pfam" id="PF11573">
    <property type="entry name" value="Med23"/>
    <property type="match status" value="2"/>
</dbReference>
<feature type="compositionally biased region" description="Polar residues" evidence="6">
    <location>
        <begin position="25"/>
        <end position="35"/>
    </location>
</feature>
<evidence type="ECO:0000256" key="6">
    <source>
        <dbReference type="SAM" id="MobiDB-lite"/>
    </source>
</evidence>
<feature type="region of interest" description="Disordered" evidence="6">
    <location>
        <begin position="1843"/>
        <end position="1879"/>
    </location>
</feature>